<evidence type="ECO:0000313" key="1">
    <source>
        <dbReference type="EMBL" id="XCJ18052.1"/>
    </source>
</evidence>
<proteinExistence type="predicted"/>
<evidence type="ECO:0008006" key="2">
    <source>
        <dbReference type="Google" id="ProtNLM"/>
    </source>
</evidence>
<dbReference type="EMBL" id="CP159510">
    <property type="protein sequence ID" value="XCJ18052.1"/>
    <property type="molecule type" value="Genomic_DNA"/>
</dbReference>
<dbReference type="AlphaFoldDB" id="A0AAU8IIP7"/>
<dbReference type="Gene3D" id="3.40.1190.20">
    <property type="match status" value="1"/>
</dbReference>
<dbReference type="SUPFAM" id="SSF53613">
    <property type="entry name" value="Ribokinase-like"/>
    <property type="match status" value="1"/>
</dbReference>
<sequence>MILTITLNPSIDMNYHIDKLKINQVNRTGNPIMTAGGKGLNVTRVIHQNDEPVMATGFLGGITGTYIAQQPGFPLHITR</sequence>
<dbReference type="GO" id="GO:0008443">
    <property type="term" value="F:phosphofructokinase activity"/>
    <property type="evidence" value="ECO:0007669"/>
    <property type="project" value="TreeGrafter"/>
</dbReference>
<organism evidence="1">
    <name type="scientific">Sporolactobacillus sp. Y61</name>
    <dbReference type="NCBI Taxonomy" id="3160863"/>
    <lineage>
        <taxon>Bacteria</taxon>
        <taxon>Bacillati</taxon>
        <taxon>Bacillota</taxon>
        <taxon>Bacilli</taxon>
        <taxon>Bacillales</taxon>
        <taxon>Sporolactobacillaceae</taxon>
        <taxon>Sporolactobacillus</taxon>
    </lineage>
</organism>
<protein>
    <recommendedName>
        <fullName evidence="2">Tagatose-6-phosphate kinase</fullName>
    </recommendedName>
</protein>
<reference evidence="1" key="1">
    <citation type="submission" date="2024-06" db="EMBL/GenBank/DDBJ databases">
        <authorList>
            <person name="Fan A."/>
            <person name="Zhang F.Y."/>
            <person name="Zhang L."/>
        </authorList>
    </citation>
    <scope>NUCLEOTIDE SEQUENCE</scope>
    <source>
        <strain evidence="1">Y61</strain>
    </source>
</reference>
<dbReference type="GO" id="GO:0005829">
    <property type="term" value="C:cytosol"/>
    <property type="evidence" value="ECO:0007669"/>
    <property type="project" value="TreeGrafter"/>
</dbReference>
<accession>A0AAU8IIP7</accession>
<dbReference type="PANTHER" id="PTHR46566">
    <property type="entry name" value="1-PHOSPHOFRUCTOKINASE-RELATED"/>
    <property type="match status" value="1"/>
</dbReference>
<dbReference type="RefSeq" id="WP_353949134.1">
    <property type="nucleotide sequence ID" value="NZ_CP159510.1"/>
</dbReference>
<name>A0AAU8IIP7_9BACL</name>
<gene>
    <name evidence="1" type="ORF">ABNN70_06275</name>
</gene>
<dbReference type="InterPro" id="IPR029056">
    <property type="entry name" value="Ribokinase-like"/>
</dbReference>
<dbReference type="PANTHER" id="PTHR46566:SF5">
    <property type="entry name" value="1-PHOSPHOFRUCTOKINASE"/>
    <property type="match status" value="1"/>
</dbReference>